<keyword evidence="18" id="KW-0472">Membrane</keyword>
<feature type="transmembrane region" description="Helical" evidence="18">
    <location>
        <begin position="15"/>
        <end position="38"/>
    </location>
</feature>
<dbReference type="GO" id="GO:0005576">
    <property type="term" value="C:extracellular region"/>
    <property type="evidence" value="ECO:0007669"/>
    <property type="project" value="UniProtKB-SubCell"/>
</dbReference>
<comment type="subcellular location">
    <subcellularLocation>
        <location evidence="2">Endoplasmic reticulum membrane</location>
        <topology evidence="2">Peripheral membrane protein</topology>
    </subcellularLocation>
    <subcellularLocation>
        <location evidence="1">Microsome membrane</location>
        <topology evidence="1">Peripheral membrane protein</topology>
    </subcellularLocation>
    <subcellularLocation>
        <location evidence="3">Secreted</location>
    </subcellularLocation>
</comment>
<keyword evidence="13" id="KW-1015">Disulfide bond</keyword>
<keyword evidence="6 16" id="KW-0349">Heme</keyword>
<evidence type="ECO:0000256" key="8">
    <source>
        <dbReference type="ARBA" id="ARBA00022729"/>
    </source>
</evidence>
<dbReference type="GO" id="GO:0005509">
    <property type="term" value="F:calcium ion binding"/>
    <property type="evidence" value="ECO:0007669"/>
    <property type="project" value="InterPro"/>
</dbReference>
<keyword evidence="10" id="KW-0256">Endoplasmic reticulum</keyword>
<keyword evidence="5" id="KW-0964">Secreted</keyword>
<evidence type="ECO:0000256" key="13">
    <source>
        <dbReference type="ARBA" id="ARBA00023157"/>
    </source>
</evidence>
<evidence type="ECO:0000256" key="14">
    <source>
        <dbReference type="ARBA" id="ARBA00023180"/>
    </source>
</evidence>
<dbReference type="PROSITE" id="PS51465">
    <property type="entry name" value="KAZAL_2"/>
    <property type="match status" value="1"/>
</dbReference>
<gene>
    <name evidence="20" type="ORF">pdam_00008426</name>
</gene>
<dbReference type="InterPro" id="IPR018247">
    <property type="entry name" value="EF_Hand_1_Ca_BS"/>
</dbReference>
<dbReference type="Pfam" id="PF07648">
    <property type="entry name" value="Kazal_2"/>
    <property type="match status" value="1"/>
</dbReference>
<feature type="binding site" description="axial binding residue" evidence="16">
    <location>
        <position position="448"/>
    </location>
    <ligand>
        <name>heme</name>
        <dbReference type="ChEBI" id="CHEBI:30413"/>
    </ligand>
    <ligandPart>
        <name>Fe</name>
        <dbReference type="ChEBI" id="CHEBI:18248"/>
    </ligandPart>
</feature>
<evidence type="ECO:0000256" key="7">
    <source>
        <dbReference type="ARBA" id="ARBA00022723"/>
    </source>
</evidence>
<keyword evidence="11 17" id="KW-0560">Oxidoreductase</keyword>
<dbReference type="InterPro" id="IPR050705">
    <property type="entry name" value="Cytochrome_P450_3A"/>
</dbReference>
<protein>
    <recommendedName>
        <fullName evidence="19">Kazal-like domain-containing protein</fullName>
    </recommendedName>
</protein>
<dbReference type="Pfam" id="PF10591">
    <property type="entry name" value="SPARC_Ca_bdg"/>
    <property type="match status" value="1"/>
</dbReference>
<evidence type="ECO:0000259" key="19">
    <source>
        <dbReference type="PROSITE" id="PS51465"/>
    </source>
</evidence>
<dbReference type="OrthoDB" id="88467at2759"/>
<feature type="domain" description="Kazal-like" evidence="19">
    <location>
        <begin position="519"/>
        <end position="573"/>
    </location>
</feature>
<dbReference type="SUPFAM" id="SSF48264">
    <property type="entry name" value="Cytochrome P450"/>
    <property type="match status" value="1"/>
</dbReference>
<dbReference type="PANTHER" id="PTHR24302">
    <property type="entry name" value="CYTOCHROME P450 FAMILY 3"/>
    <property type="match status" value="1"/>
</dbReference>
<evidence type="ECO:0000256" key="5">
    <source>
        <dbReference type="ARBA" id="ARBA00022525"/>
    </source>
</evidence>
<evidence type="ECO:0000256" key="1">
    <source>
        <dbReference type="ARBA" id="ARBA00004174"/>
    </source>
</evidence>
<keyword evidence="9" id="KW-0106">Calcium</keyword>
<dbReference type="InterPro" id="IPR002401">
    <property type="entry name" value="Cyt_P450_E_grp-I"/>
</dbReference>
<keyword evidence="7 16" id="KW-0479">Metal-binding</keyword>
<dbReference type="InterPro" id="IPR011992">
    <property type="entry name" value="EF-hand-dom_pair"/>
</dbReference>
<dbReference type="PANTHER" id="PTHR24302:SF15">
    <property type="entry name" value="FATTY-ACID PEROXYGENASE"/>
    <property type="match status" value="1"/>
</dbReference>
<evidence type="ECO:0000256" key="16">
    <source>
        <dbReference type="PIRSR" id="PIRSR602401-1"/>
    </source>
</evidence>
<keyword evidence="17" id="KW-0503">Monooxygenase</keyword>
<dbReference type="SUPFAM" id="SSF47473">
    <property type="entry name" value="EF-hand"/>
    <property type="match status" value="1"/>
</dbReference>
<dbReference type="InterPro" id="IPR001128">
    <property type="entry name" value="Cyt_P450"/>
</dbReference>
<dbReference type="GO" id="GO:0005789">
    <property type="term" value="C:endoplasmic reticulum membrane"/>
    <property type="evidence" value="ECO:0007669"/>
    <property type="project" value="UniProtKB-SubCell"/>
</dbReference>
<evidence type="ECO:0000256" key="3">
    <source>
        <dbReference type="ARBA" id="ARBA00004613"/>
    </source>
</evidence>
<keyword evidence="10" id="KW-0492">Microsome</keyword>
<accession>A0A3M6TVR8</accession>
<evidence type="ECO:0000313" key="21">
    <source>
        <dbReference type="Proteomes" id="UP000275408"/>
    </source>
</evidence>
<evidence type="ECO:0000256" key="17">
    <source>
        <dbReference type="RuleBase" id="RU000461"/>
    </source>
</evidence>
<dbReference type="STRING" id="46731.A0A3M6TVR8"/>
<sequence length="700" mass="80414">MGITSQTSSILDPSIIFSVVIALLLITYWYGTSAFSVLSRLNVPGPKPLPFVGNLLEVRKYGSVHLMLSEYVRKYGKVFAVSLGMKPSLVVADPEMLKTIMVKEFSVFHNRMLPTPPPPMNSAVFSARDETWKRIRNILTPSFSARKMKLMVPLIEESCDVLMKKLEEIADTGKSSLCKTVNIMDWFSMLTLEIIISTAFGIQANVQTDPDETLLTKARQSFRFPFILRIIGRMPLIRTILRLVMRLKGGMGYFGNIALEMIRQRRREGGTSRQDLMQLMLTAHEESTLQGDSKLTDEEIVAQCVAFLLAGHETSMITLSTIAYHLALNPEVQEQLRKAIFQFTEENPKASLYEMSHSIEYLDCVINETQRLSPPAHQLNRECGQDFQIKGISIPRGTEIIIPFYALHHDPEAWPDPERFDPGRFQSPAKDTRHPYQYLPFGAGPRNCIGMRFALMEIKIAIVKILMKFKFERAPETQVPLVMHAVVNRFQFTRVPSFFPKDPCQRVFCTKGRMCVVNEDRSTTCVCPESCPEEYNPVCSVYRTEFNNKCELHKFACRLGVMVGIERQGKCDDEGDKWKWGPCSTSSLQQFHDRYLEYLMFAREKELDPDFPLESKRLESLTYEERKAIIEWEFYGMDKNHNDILDKDEIKLMIDPNEDCMIGFMKSCDYDHKPGISRKEWNECFPPISPEVNQDAMDFK</sequence>
<comment type="function">
    <text evidence="15">Cytochromes P450 are a group of heme-thiolate monooxygenases. They oxidize a variety of structurally unrelated compounds, including steroids, fatty acids, and xenobiotics.</text>
</comment>
<evidence type="ECO:0000256" key="9">
    <source>
        <dbReference type="ARBA" id="ARBA00022837"/>
    </source>
</evidence>
<dbReference type="InterPro" id="IPR017972">
    <property type="entry name" value="Cyt_P450_CS"/>
</dbReference>
<dbReference type="AlphaFoldDB" id="A0A3M6TVR8"/>
<dbReference type="Proteomes" id="UP000275408">
    <property type="component" value="Unassembled WGS sequence"/>
</dbReference>
<evidence type="ECO:0000256" key="18">
    <source>
        <dbReference type="SAM" id="Phobius"/>
    </source>
</evidence>
<evidence type="ECO:0000256" key="10">
    <source>
        <dbReference type="ARBA" id="ARBA00022848"/>
    </source>
</evidence>
<dbReference type="GO" id="GO:0008395">
    <property type="term" value="F:steroid hydroxylase activity"/>
    <property type="evidence" value="ECO:0007669"/>
    <property type="project" value="TreeGrafter"/>
</dbReference>
<keyword evidence="21" id="KW-1185">Reference proteome</keyword>
<evidence type="ECO:0000256" key="11">
    <source>
        <dbReference type="ARBA" id="ARBA00023002"/>
    </source>
</evidence>
<dbReference type="Gene3D" id="3.30.60.30">
    <property type="match status" value="1"/>
</dbReference>
<comment type="cofactor">
    <cofactor evidence="16">
        <name>heme</name>
        <dbReference type="ChEBI" id="CHEBI:30413"/>
    </cofactor>
</comment>
<dbReference type="CDD" id="cd11055">
    <property type="entry name" value="CYP3A-like"/>
    <property type="match status" value="1"/>
</dbReference>
<dbReference type="EMBL" id="RCHS01002817">
    <property type="protein sequence ID" value="RMX45515.1"/>
    <property type="molecule type" value="Genomic_DNA"/>
</dbReference>
<organism evidence="20 21">
    <name type="scientific">Pocillopora damicornis</name>
    <name type="common">Cauliflower coral</name>
    <name type="synonym">Millepora damicornis</name>
    <dbReference type="NCBI Taxonomy" id="46731"/>
    <lineage>
        <taxon>Eukaryota</taxon>
        <taxon>Metazoa</taxon>
        <taxon>Cnidaria</taxon>
        <taxon>Anthozoa</taxon>
        <taxon>Hexacorallia</taxon>
        <taxon>Scleractinia</taxon>
        <taxon>Astrocoeniina</taxon>
        <taxon>Pocilloporidae</taxon>
        <taxon>Pocillopora</taxon>
    </lineage>
</organism>
<dbReference type="InterPro" id="IPR036058">
    <property type="entry name" value="Kazal_dom_sf"/>
</dbReference>
<evidence type="ECO:0000256" key="12">
    <source>
        <dbReference type="ARBA" id="ARBA00023004"/>
    </source>
</evidence>
<dbReference type="PROSITE" id="PS00018">
    <property type="entry name" value="EF_HAND_1"/>
    <property type="match status" value="1"/>
</dbReference>
<dbReference type="Pfam" id="PF00067">
    <property type="entry name" value="p450"/>
    <property type="match status" value="1"/>
</dbReference>
<evidence type="ECO:0000256" key="4">
    <source>
        <dbReference type="ARBA" id="ARBA00010617"/>
    </source>
</evidence>
<dbReference type="Gene3D" id="1.10.238.10">
    <property type="entry name" value="EF-hand"/>
    <property type="match status" value="1"/>
</dbReference>
<evidence type="ECO:0000256" key="2">
    <source>
        <dbReference type="ARBA" id="ARBA00004406"/>
    </source>
</evidence>
<proteinExistence type="inferred from homology"/>
<reference evidence="20 21" key="1">
    <citation type="journal article" date="2018" name="Sci. Rep.">
        <title>Comparative analysis of the Pocillopora damicornis genome highlights role of immune system in coral evolution.</title>
        <authorList>
            <person name="Cunning R."/>
            <person name="Bay R.A."/>
            <person name="Gillette P."/>
            <person name="Baker A.C."/>
            <person name="Traylor-Knowles N."/>
        </authorList>
    </citation>
    <scope>NUCLEOTIDE SEQUENCE [LARGE SCALE GENOMIC DNA]</scope>
    <source>
        <strain evidence="20">RSMAS</strain>
        <tissue evidence="20">Whole animal</tissue>
    </source>
</reference>
<dbReference type="InterPro" id="IPR019577">
    <property type="entry name" value="SPARC/Testican_Ca-bd-dom"/>
</dbReference>
<keyword evidence="14" id="KW-0325">Glycoprotein</keyword>
<comment type="similarity">
    <text evidence="4 17">Belongs to the cytochrome P450 family.</text>
</comment>
<evidence type="ECO:0000256" key="15">
    <source>
        <dbReference type="ARBA" id="ARBA00043906"/>
    </source>
</evidence>
<keyword evidence="18" id="KW-0812">Transmembrane</keyword>
<dbReference type="GO" id="GO:0020037">
    <property type="term" value="F:heme binding"/>
    <property type="evidence" value="ECO:0007669"/>
    <property type="project" value="InterPro"/>
</dbReference>
<dbReference type="PROSITE" id="PS00086">
    <property type="entry name" value="CYTOCHROME_P450"/>
    <property type="match status" value="1"/>
</dbReference>
<keyword evidence="12 16" id="KW-0408">Iron</keyword>
<dbReference type="SUPFAM" id="SSF100895">
    <property type="entry name" value="Kazal-type serine protease inhibitors"/>
    <property type="match status" value="1"/>
</dbReference>
<dbReference type="GO" id="GO:0016705">
    <property type="term" value="F:oxidoreductase activity, acting on paired donors, with incorporation or reduction of molecular oxygen"/>
    <property type="evidence" value="ECO:0007669"/>
    <property type="project" value="InterPro"/>
</dbReference>
<keyword evidence="8" id="KW-0732">Signal</keyword>
<dbReference type="GO" id="GO:0005506">
    <property type="term" value="F:iron ion binding"/>
    <property type="evidence" value="ECO:0007669"/>
    <property type="project" value="InterPro"/>
</dbReference>
<evidence type="ECO:0000313" key="20">
    <source>
        <dbReference type="EMBL" id="RMX45515.1"/>
    </source>
</evidence>
<dbReference type="PRINTS" id="PR00463">
    <property type="entry name" value="EP450I"/>
</dbReference>
<evidence type="ECO:0000256" key="6">
    <source>
        <dbReference type="ARBA" id="ARBA00022617"/>
    </source>
</evidence>
<keyword evidence="18" id="KW-1133">Transmembrane helix</keyword>
<dbReference type="Gene3D" id="1.10.630.10">
    <property type="entry name" value="Cytochrome P450"/>
    <property type="match status" value="1"/>
</dbReference>
<dbReference type="InterPro" id="IPR036396">
    <property type="entry name" value="Cyt_P450_sf"/>
</dbReference>
<dbReference type="SMART" id="SM00280">
    <property type="entry name" value="KAZAL"/>
    <property type="match status" value="1"/>
</dbReference>
<name>A0A3M6TVR8_POCDA</name>
<comment type="caution">
    <text evidence="20">The sequence shown here is derived from an EMBL/GenBank/DDBJ whole genome shotgun (WGS) entry which is preliminary data.</text>
</comment>
<dbReference type="FunFam" id="1.10.630.10:FF:000042">
    <property type="entry name" value="Cytochrome P450"/>
    <property type="match status" value="1"/>
</dbReference>
<dbReference type="PRINTS" id="PR00385">
    <property type="entry name" value="P450"/>
</dbReference>
<dbReference type="InterPro" id="IPR002350">
    <property type="entry name" value="Kazal_dom"/>
</dbReference>